<evidence type="ECO:0000313" key="5">
    <source>
        <dbReference type="Proteomes" id="UP001176517"/>
    </source>
</evidence>
<dbReference type="Proteomes" id="UP001176517">
    <property type="component" value="Unassembled WGS sequence"/>
</dbReference>
<dbReference type="InterPro" id="IPR023210">
    <property type="entry name" value="NADP_OxRdtase_dom"/>
</dbReference>
<reference evidence="4" key="1">
    <citation type="journal article" date="2023" name="PhytoFront">
        <title>Draft Genome Resources of Seven Strains of Tilletia horrida, Causal Agent of Kernel Smut of Rice.</title>
        <authorList>
            <person name="Khanal S."/>
            <person name="Antony Babu S."/>
            <person name="Zhou X.G."/>
        </authorList>
    </citation>
    <scope>NUCLEOTIDE SEQUENCE</scope>
    <source>
        <strain evidence="4">TX6</strain>
    </source>
</reference>
<keyword evidence="1" id="KW-0560">Oxidoreductase</keyword>
<evidence type="ECO:0000313" key="4">
    <source>
        <dbReference type="EMBL" id="KAK0552403.1"/>
    </source>
</evidence>
<name>A0AAN6GSU1_9BASI</name>
<protein>
    <recommendedName>
        <fullName evidence="3">NADP-dependent oxidoreductase domain-containing protein</fullName>
    </recommendedName>
</protein>
<sequence length="358" mass="39091">MTSIGRYRIAPQGLGLMRLTSIPAADRISDEEAFEVIKTGIDAASPDRLLLNTGTFYGSPDDSLYANLQLLRRFFGKYPELKDRVVVNVKGGIVIPELAAKGWAGMRPSAKVEDLREDLVALRRELGSDDGGVSVHVFEMARRDLTTDVEQTIRNLNQLRKEGLFEYIALSEVGADTIKRAVKTAKEEETEIVSVEVEYSPFFLDIASNGVLNTCRELSVPITVYSPCGKGFLGGQLKSRADLPASDPRLGQEQFSEDNFPKNVKLAETFAQLAASRSPPVSSAQLALAWISSQGTDGCALVPIPGTTKAERVKENMAATEIKLSEDEVEKLNSIFASLDVAGHRYPAFMRNNGSLFA</sequence>
<feature type="coiled-coil region" evidence="2">
    <location>
        <begin position="142"/>
        <end position="198"/>
    </location>
</feature>
<evidence type="ECO:0000259" key="3">
    <source>
        <dbReference type="Pfam" id="PF00248"/>
    </source>
</evidence>
<dbReference type="PANTHER" id="PTHR43625">
    <property type="entry name" value="AFLATOXIN B1 ALDEHYDE REDUCTASE"/>
    <property type="match status" value="1"/>
</dbReference>
<dbReference type="PANTHER" id="PTHR43625:SF78">
    <property type="entry name" value="PYRIDOXAL REDUCTASE-RELATED"/>
    <property type="match status" value="1"/>
</dbReference>
<dbReference type="GO" id="GO:0016491">
    <property type="term" value="F:oxidoreductase activity"/>
    <property type="evidence" value="ECO:0007669"/>
    <property type="project" value="UniProtKB-KW"/>
</dbReference>
<dbReference type="EMBL" id="JAPDMZ010000063">
    <property type="protein sequence ID" value="KAK0552403.1"/>
    <property type="molecule type" value="Genomic_DNA"/>
</dbReference>
<dbReference type="AlphaFoldDB" id="A0AAN6GSU1"/>
<feature type="domain" description="NADP-dependent oxidoreductase" evidence="3">
    <location>
        <begin position="13"/>
        <end position="335"/>
    </location>
</feature>
<evidence type="ECO:0000256" key="2">
    <source>
        <dbReference type="SAM" id="Coils"/>
    </source>
</evidence>
<dbReference type="InterPro" id="IPR036812">
    <property type="entry name" value="NAD(P)_OxRdtase_dom_sf"/>
</dbReference>
<accession>A0AAN6GSU1</accession>
<organism evidence="4 5">
    <name type="scientific">Tilletia horrida</name>
    <dbReference type="NCBI Taxonomy" id="155126"/>
    <lineage>
        <taxon>Eukaryota</taxon>
        <taxon>Fungi</taxon>
        <taxon>Dikarya</taxon>
        <taxon>Basidiomycota</taxon>
        <taxon>Ustilaginomycotina</taxon>
        <taxon>Exobasidiomycetes</taxon>
        <taxon>Tilletiales</taxon>
        <taxon>Tilletiaceae</taxon>
        <taxon>Tilletia</taxon>
    </lineage>
</organism>
<proteinExistence type="predicted"/>
<dbReference type="GO" id="GO:0005737">
    <property type="term" value="C:cytoplasm"/>
    <property type="evidence" value="ECO:0007669"/>
    <property type="project" value="TreeGrafter"/>
</dbReference>
<evidence type="ECO:0000256" key="1">
    <source>
        <dbReference type="ARBA" id="ARBA00023002"/>
    </source>
</evidence>
<dbReference type="SUPFAM" id="SSF51430">
    <property type="entry name" value="NAD(P)-linked oxidoreductase"/>
    <property type="match status" value="1"/>
</dbReference>
<keyword evidence="2" id="KW-0175">Coiled coil</keyword>
<keyword evidence="5" id="KW-1185">Reference proteome</keyword>
<dbReference type="Pfam" id="PF00248">
    <property type="entry name" value="Aldo_ket_red"/>
    <property type="match status" value="1"/>
</dbReference>
<dbReference type="InterPro" id="IPR050791">
    <property type="entry name" value="Aldo-Keto_reductase"/>
</dbReference>
<gene>
    <name evidence="4" type="ORF">OC846_002910</name>
</gene>
<dbReference type="Gene3D" id="3.20.20.100">
    <property type="entry name" value="NADP-dependent oxidoreductase domain"/>
    <property type="match status" value="1"/>
</dbReference>
<dbReference type="CDD" id="cd19077">
    <property type="entry name" value="AKR_AKR8A1-2"/>
    <property type="match status" value="1"/>
</dbReference>
<comment type="caution">
    <text evidence="4">The sequence shown here is derived from an EMBL/GenBank/DDBJ whole genome shotgun (WGS) entry which is preliminary data.</text>
</comment>